<sequence>MATRNPDLKIPMLLTEPSALRPRSSNAAERKPRFHEDFDAPLLYDLLDASPTSPFADNSSQTSSPRPSLDDDGNAKVPARAAPPPFLQKRNLTSPIIQLQTEWATEPRRRTSVHDKMRKLARRSLVIVRQRPSRLDDELGVEQRPTSGTLTINQEYDLESSEHLQPIVAHGPGPKET</sequence>
<keyword evidence="3" id="KW-1185">Reference proteome</keyword>
<dbReference type="OrthoDB" id="4939977at2759"/>
<comment type="caution">
    <text evidence="2">The sequence shown here is derived from an EMBL/GenBank/DDBJ whole genome shotgun (WGS) entry which is preliminary data.</text>
</comment>
<name>A0A0M9VU94_ESCWE</name>
<evidence type="ECO:0000313" key="3">
    <source>
        <dbReference type="Proteomes" id="UP000053831"/>
    </source>
</evidence>
<reference evidence="2 3" key="1">
    <citation type="submission" date="2015-07" db="EMBL/GenBank/DDBJ databases">
        <title>The genome of the fungus Escovopsis weberi, a specialized disease agent of ant agriculture.</title>
        <authorList>
            <person name="de Man T.J."/>
            <person name="Stajich J.E."/>
            <person name="Kubicek C.P."/>
            <person name="Chenthamara K."/>
            <person name="Atanasova L."/>
            <person name="Druzhinina I.S."/>
            <person name="Birnbaum S."/>
            <person name="Barribeau S.M."/>
            <person name="Teiling C."/>
            <person name="Suen G."/>
            <person name="Currie C."/>
            <person name="Gerardo N.M."/>
        </authorList>
    </citation>
    <scope>NUCLEOTIDE SEQUENCE [LARGE SCALE GENOMIC DNA]</scope>
</reference>
<dbReference type="AlphaFoldDB" id="A0A0M9VU94"/>
<feature type="region of interest" description="Disordered" evidence="1">
    <location>
        <begin position="49"/>
        <end position="93"/>
    </location>
</feature>
<dbReference type="Proteomes" id="UP000053831">
    <property type="component" value="Unassembled WGS sequence"/>
</dbReference>
<organism evidence="2 3">
    <name type="scientific">Escovopsis weberi</name>
    <dbReference type="NCBI Taxonomy" id="150374"/>
    <lineage>
        <taxon>Eukaryota</taxon>
        <taxon>Fungi</taxon>
        <taxon>Dikarya</taxon>
        <taxon>Ascomycota</taxon>
        <taxon>Pezizomycotina</taxon>
        <taxon>Sordariomycetes</taxon>
        <taxon>Hypocreomycetidae</taxon>
        <taxon>Hypocreales</taxon>
        <taxon>Hypocreaceae</taxon>
        <taxon>Escovopsis</taxon>
    </lineage>
</organism>
<proteinExistence type="predicted"/>
<protein>
    <submittedName>
        <fullName evidence="2">Uncharacterized protein</fullName>
    </submittedName>
</protein>
<dbReference type="EMBL" id="LGSR01000020">
    <property type="protein sequence ID" value="KOS19662.1"/>
    <property type="molecule type" value="Genomic_DNA"/>
</dbReference>
<gene>
    <name evidence="2" type="ORF">ESCO_000857</name>
</gene>
<evidence type="ECO:0000313" key="2">
    <source>
        <dbReference type="EMBL" id="KOS19662.1"/>
    </source>
</evidence>
<feature type="region of interest" description="Disordered" evidence="1">
    <location>
        <begin position="157"/>
        <end position="177"/>
    </location>
</feature>
<feature type="compositionally biased region" description="Polar residues" evidence="1">
    <location>
        <begin position="50"/>
        <end position="66"/>
    </location>
</feature>
<evidence type="ECO:0000256" key="1">
    <source>
        <dbReference type="SAM" id="MobiDB-lite"/>
    </source>
</evidence>
<accession>A0A0M9VU94</accession>
<feature type="region of interest" description="Disordered" evidence="1">
    <location>
        <begin position="1"/>
        <end position="34"/>
    </location>
</feature>